<reference evidence="1 2" key="1">
    <citation type="journal article" date="2016" name="Nat. Commun.">
        <title>Thousands of microbial genomes shed light on interconnected biogeochemical processes in an aquifer system.</title>
        <authorList>
            <person name="Anantharaman K."/>
            <person name="Brown C.T."/>
            <person name="Hug L.A."/>
            <person name="Sharon I."/>
            <person name="Castelle C.J."/>
            <person name="Probst A.J."/>
            <person name="Thomas B.C."/>
            <person name="Singh A."/>
            <person name="Wilkins M.J."/>
            <person name="Karaoz U."/>
            <person name="Brodie E.L."/>
            <person name="Williams K.H."/>
            <person name="Hubbard S.S."/>
            <person name="Banfield J.F."/>
        </authorList>
    </citation>
    <scope>NUCLEOTIDE SEQUENCE [LARGE SCALE GENOMIC DNA]</scope>
</reference>
<dbReference type="Gene3D" id="2.40.160.20">
    <property type="match status" value="1"/>
</dbReference>
<dbReference type="SUPFAM" id="SSF56925">
    <property type="entry name" value="OMPA-like"/>
    <property type="match status" value="1"/>
</dbReference>
<comment type="caution">
    <text evidence="1">The sequence shown here is derived from an EMBL/GenBank/DDBJ whole genome shotgun (WGS) entry which is preliminary data.</text>
</comment>
<dbReference type="EMBL" id="MFAF01000041">
    <property type="protein sequence ID" value="OGD78306.1"/>
    <property type="molecule type" value="Genomic_DNA"/>
</dbReference>
<accession>A0A1F5FFC5</accession>
<name>A0A1F5FFC5_9BACT</name>
<organism evidence="1 2">
    <name type="scientific">Candidatus Coatesbacteria bacterium RBG_13_66_14</name>
    <dbReference type="NCBI Taxonomy" id="1817816"/>
    <lineage>
        <taxon>Bacteria</taxon>
        <taxon>Candidatus Coatesiibacteriota</taxon>
    </lineage>
</organism>
<sequence>MRRIAVVLLLAALAAGALEVGVTLSARGLFALEAPYSFDSFWDQAVETGVRYGFGFMLNLHLGGGFALGPCVCGTFFTDDISLDDPYSDYDHDYAYDWTEFFFGLGARYDFVTKGSYRPWVRVAGGYLSTDLTVTEKGVGTTDSSGGGWGAEAGLGLDLYMADYFSVGVSCEYRLTGVGVDSEVLADTASALGAGVNLGFSF</sequence>
<evidence type="ECO:0008006" key="3">
    <source>
        <dbReference type="Google" id="ProtNLM"/>
    </source>
</evidence>
<dbReference type="Proteomes" id="UP000177187">
    <property type="component" value="Unassembled WGS sequence"/>
</dbReference>
<dbReference type="InterPro" id="IPR011250">
    <property type="entry name" value="OMP/PagP_B-barrel"/>
</dbReference>
<dbReference type="AlphaFoldDB" id="A0A1F5FFC5"/>
<gene>
    <name evidence="1" type="ORF">A2Y64_07090</name>
</gene>
<protein>
    <recommendedName>
        <fullName evidence="3">Outer membrane protein beta-barrel domain-containing protein</fullName>
    </recommendedName>
</protein>
<proteinExistence type="predicted"/>
<evidence type="ECO:0000313" key="2">
    <source>
        <dbReference type="Proteomes" id="UP000177187"/>
    </source>
</evidence>
<evidence type="ECO:0000313" key="1">
    <source>
        <dbReference type="EMBL" id="OGD78306.1"/>
    </source>
</evidence>